<dbReference type="InterPro" id="IPR001509">
    <property type="entry name" value="Epimerase_deHydtase"/>
</dbReference>
<proteinExistence type="inferred from homology"/>
<protein>
    <recommendedName>
        <fullName evidence="2">NADH dehydrogenase [ubiquinone] 1 alpha subcomplex subunit 9, mitochondrial</fullName>
    </recommendedName>
    <alternativeName>
        <fullName evidence="4">Complex I-39kD</fullName>
    </alternativeName>
    <alternativeName>
        <fullName evidence="3">NADH-ubiquinone oxidoreductase 39 kDa subunit</fullName>
    </alternativeName>
</protein>
<dbReference type="SUPFAM" id="SSF51735">
    <property type="entry name" value="NAD(P)-binding Rossmann-fold domains"/>
    <property type="match status" value="1"/>
</dbReference>
<comment type="similarity">
    <text evidence="1">Belongs to the complex I NDUFA9 subunit family.</text>
</comment>
<comment type="subunit">
    <text evidence="5">Complex I is composed of 45 different subunits. This a component of the hydrophobic protein fraction. Interacts with BLOC1S1. Interacts with SLC2A4. Interacts with CLOCK. Interacts with RAB5IF.</text>
</comment>
<dbReference type="PANTHER" id="PTHR12126">
    <property type="entry name" value="NADH-UBIQUINONE OXIDOREDUCTASE 39 KDA SUBUNIT-RELATED"/>
    <property type="match status" value="1"/>
</dbReference>
<dbReference type="AlphaFoldDB" id="A0A182NV78"/>
<evidence type="ECO:0000256" key="2">
    <source>
        <dbReference type="ARBA" id="ARBA00040720"/>
    </source>
</evidence>
<dbReference type="STRING" id="7168.A0A182NV78"/>
<dbReference type="CDD" id="cd05271">
    <property type="entry name" value="NDUFA9_like_SDR_a"/>
    <property type="match status" value="1"/>
</dbReference>
<evidence type="ECO:0000259" key="6">
    <source>
        <dbReference type="Pfam" id="PF01370"/>
    </source>
</evidence>
<reference evidence="8" key="1">
    <citation type="submission" date="2013-03" db="EMBL/GenBank/DDBJ databases">
        <title>The Genome Sequence of Anopheles dirus WRAIR2.</title>
        <authorList>
            <consortium name="The Broad Institute Genomics Platform"/>
            <person name="Neafsey D.E."/>
            <person name="Walton C."/>
            <person name="Walker B."/>
            <person name="Young S.K."/>
            <person name="Zeng Q."/>
            <person name="Gargeya S."/>
            <person name="Fitzgerald M."/>
            <person name="Haas B."/>
            <person name="Abouelleil A."/>
            <person name="Allen A.W."/>
            <person name="Alvarado L."/>
            <person name="Arachchi H.M."/>
            <person name="Berlin A.M."/>
            <person name="Chapman S.B."/>
            <person name="Gainer-Dewar J."/>
            <person name="Goldberg J."/>
            <person name="Griggs A."/>
            <person name="Gujja S."/>
            <person name="Hansen M."/>
            <person name="Howarth C."/>
            <person name="Imamovic A."/>
            <person name="Ireland A."/>
            <person name="Larimer J."/>
            <person name="McCowan C."/>
            <person name="Murphy C."/>
            <person name="Pearson M."/>
            <person name="Poon T.W."/>
            <person name="Priest M."/>
            <person name="Roberts A."/>
            <person name="Saif S."/>
            <person name="Shea T."/>
            <person name="Sisk P."/>
            <person name="Sykes S."/>
            <person name="Wortman J."/>
            <person name="Nusbaum C."/>
            <person name="Birren B."/>
        </authorList>
    </citation>
    <scope>NUCLEOTIDE SEQUENCE [LARGE SCALE GENOMIC DNA]</scope>
    <source>
        <strain evidence="8">WRAIR2</strain>
    </source>
</reference>
<dbReference type="VEuPathDB" id="VectorBase:ADIR011579"/>
<evidence type="ECO:0000256" key="1">
    <source>
        <dbReference type="ARBA" id="ARBA00038501"/>
    </source>
</evidence>
<dbReference type="InterPro" id="IPR051207">
    <property type="entry name" value="ComplexI_NDUFA9_subunit"/>
</dbReference>
<evidence type="ECO:0000256" key="5">
    <source>
        <dbReference type="ARBA" id="ARBA00046455"/>
    </source>
</evidence>
<feature type="domain" description="NAD-dependent epimerase/dehydratase" evidence="6">
    <location>
        <begin position="61"/>
        <end position="276"/>
    </location>
</feature>
<dbReference type="InterPro" id="IPR036291">
    <property type="entry name" value="NAD(P)-bd_dom_sf"/>
</dbReference>
<dbReference type="FunFam" id="3.40.50.720:FF:000537">
    <property type="entry name" value="NADH-ubiquinone oxidoreductase 39 kDa subunit"/>
    <property type="match status" value="1"/>
</dbReference>
<organism evidence="7 8">
    <name type="scientific">Anopheles dirus</name>
    <dbReference type="NCBI Taxonomy" id="7168"/>
    <lineage>
        <taxon>Eukaryota</taxon>
        <taxon>Metazoa</taxon>
        <taxon>Ecdysozoa</taxon>
        <taxon>Arthropoda</taxon>
        <taxon>Hexapoda</taxon>
        <taxon>Insecta</taxon>
        <taxon>Pterygota</taxon>
        <taxon>Neoptera</taxon>
        <taxon>Endopterygota</taxon>
        <taxon>Diptera</taxon>
        <taxon>Nematocera</taxon>
        <taxon>Culicoidea</taxon>
        <taxon>Culicidae</taxon>
        <taxon>Anophelinae</taxon>
        <taxon>Anopheles</taxon>
    </lineage>
</organism>
<dbReference type="GO" id="GO:0044877">
    <property type="term" value="F:protein-containing complex binding"/>
    <property type="evidence" value="ECO:0007669"/>
    <property type="project" value="TreeGrafter"/>
</dbReference>
<reference evidence="7" key="2">
    <citation type="submission" date="2020-05" db="UniProtKB">
        <authorList>
            <consortium name="EnsemblMetazoa"/>
        </authorList>
    </citation>
    <scope>IDENTIFICATION</scope>
    <source>
        <strain evidence="7">WRAIR2</strain>
    </source>
</reference>
<dbReference type="Proteomes" id="UP000075884">
    <property type="component" value="Unassembled WGS sequence"/>
</dbReference>
<evidence type="ECO:0000313" key="7">
    <source>
        <dbReference type="EnsemblMetazoa" id="ADIR011579-PA"/>
    </source>
</evidence>
<sequence>MASLILVNGVHLAKQQTGLLGIVCLKANYSTDAPRKLKTTNLASLKRGTGGRSSFNGIVATVFGSTGFLGRYVCNKLGKTGSQVIIPYRADHYEALRLKLVGDLGQVLFHPYDLRDEESIYKAVKHSNVVINLVGRDWETKNFTFKDVHVDGARRLARIARQAGVEKFVHVSSLNATPHPQPFFTKEGSKFLQSKYYGEQAVREEFPDAIVFRPSDIYGQEDRFLRYYAHIWRRQFRAMPLWHKGEKTVKQPVYCSDLAQGIVNAIKDQDSQGQTYQAVGPRRYKLSALVDWFHQVMRKDEKWWGYFRYDLRFDPTFRAKVLLTEMLSPSFPIGDLHTERVEREYVSDEVQKGVPTLEDLGVNLTFMEDQASVRGDAVPWELRPYRAAQYYDAELDEFEKPTPPQYIQ</sequence>
<evidence type="ECO:0000256" key="4">
    <source>
        <dbReference type="ARBA" id="ARBA00043145"/>
    </source>
</evidence>
<evidence type="ECO:0000256" key="3">
    <source>
        <dbReference type="ARBA" id="ARBA00042000"/>
    </source>
</evidence>
<name>A0A182NV78_9DIPT</name>
<accession>A0A182NV78</accession>
<keyword evidence="8" id="KW-1185">Reference proteome</keyword>
<dbReference type="EnsemblMetazoa" id="ADIR011579-RA">
    <property type="protein sequence ID" value="ADIR011579-PA"/>
    <property type="gene ID" value="ADIR011579"/>
</dbReference>
<dbReference type="Pfam" id="PF01370">
    <property type="entry name" value="Epimerase"/>
    <property type="match status" value="1"/>
</dbReference>
<dbReference type="Gene3D" id="3.40.50.720">
    <property type="entry name" value="NAD(P)-binding Rossmann-like Domain"/>
    <property type="match status" value="1"/>
</dbReference>
<dbReference type="PANTHER" id="PTHR12126:SF11">
    <property type="entry name" value="NADH DEHYDROGENASE [UBIQUINONE] 1 ALPHA SUBCOMPLEX SUBUNIT 9, MITOCHONDRIAL"/>
    <property type="match status" value="1"/>
</dbReference>
<evidence type="ECO:0000313" key="8">
    <source>
        <dbReference type="Proteomes" id="UP000075884"/>
    </source>
</evidence>
<dbReference type="GO" id="GO:0005739">
    <property type="term" value="C:mitochondrion"/>
    <property type="evidence" value="ECO:0007669"/>
    <property type="project" value="TreeGrafter"/>
</dbReference>